<reference evidence="9" key="1">
    <citation type="submission" date="2022-11" db="UniProtKB">
        <authorList>
            <consortium name="EnsemblMetazoa"/>
        </authorList>
    </citation>
    <scope>IDENTIFICATION</scope>
</reference>
<dbReference type="NCBIfam" id="TIGR03598">
    <property type="entry name" value="GTPase_YsxC"/>
    <property type="match status" value="1"/>
</dbReference>
<evidence type="ECO:0000256" key="7">
    <source>
        <dbReference type="ARBA" id="ARBA00023134"/>
    </source>
</evidence>
<dbReference type="AlphaFoldDB" id="A0A913ZXY4"/>
<dbReference type="RefSeq" id="XP_038056509.1">
    <property type="nucleotide sequence ID" value="XM_038200581.1"/>
</dbReference>
<dbReference type="PANTHER" id="PTHR46498">
    <property type="entry name" value="GTP-BINDING PROTEIN 8"/>
    <property type="match status" value="1"/>
</dbReference>
<dbReference type="InterPro" id="IPR052279">
    <property type="entry name" value="EngB_GTPase"/>
</dbReference>
<dbReference type="FunFam" id="3.40.50.300:FF:000857">
    <property type="entry name" value="GTP-binding protein 8 isoform X1"/>
    <property type="match status" value="1"/>
</dbReference>
<evidence type="ECO:0000256" key="3">
    <source>
        <dbReference type="ARBA" id="ARBA00015370"/>
    </source>
</evidence>
<dbReference type="GO" id="GO:0005739">
    <property type="term" value="C:mitochondrion"/>
    <property type="evidence" value="ECO:0007669"/>
    <property type="project" value="TreeGrafter"/>
</dbReference>
<dbReference type="SUPFAM" id="SSF52540">
    <property type="entry name" value="P-loop containing nucleoside triphosphate hydrolases"/>
    <property type="match status" value="1"/>
</dbReference>
<evidence type="ECO:0000256" key="5">
    <source>
        <dbReference type="ARBA" id="ARBA00022741"/>
    </source>
</evidence>
<proteinExistence type="inferred from homology"/>
<dbReference type="EnsemblMetazoa" id="XM_038200581.1">
    <property type="protein sequence ID" value="XP_038056509.1"/>
    <property type="gene ID" value="LOC119728365"/>
</dbReference>
<dbReference type="GO" id="GO:0046872">
    <property type="term" value="F:metal ion binding"/>
    <property type="evidence" value="ECO:0007669"/>
    <property type="project" value="UniProtKB-KW"/>
</dbReference>
<keyword evidence="7" id="KW-0342">GTP-binding</keyword>
<keyword evidence="6" id="KW-0460">Magnesium</keyword>
<organism evidence="9 10">
    <name type="scientific">Patiria miniata</name>
    <name type="common">Bat star</name>
    <name type="synonym">Asterina miniata</name>
    <dbReference type="NCBI Taxonomy" id="46514"/>
    <lineage>
        <taxon>Eukaryota</taxon>
        <taxon>Metazoa</taxon>
        <taxon>Echinodermata</taxon>
        <taxon>Eleutherozoa</taxon>
        <taxon>Asterozoa</taxon>
        <taxon>Asteroidea</taxon>
        <taxon>Valvatacea</taxon>
        <taxon>Valvatida</taxon>
        <taxon>Asterinidae</taxon>
        <taxon>Patiria</taxon>
    </lineage>
</organism>
<evidence type="ECO:0000313" key="10">
    <source>
        <dbReference type="Proteomes" id="UP000887568"/>
    </source>
</evidence>
<evidence type="ECO:0000256" key="2">
    <source>
        <dbReference type="ARBA" id="ARBA00009638"/>
    </source>
</evidence>
<comment type="cofactor">
    <cofactor evidence="1">
        <name>Mg(2+)</name>
        <dbReference type="ChEBI" id="CHEBI:18420"/>
    </cofactor>
</comment>
<protein>
    <recommendedName>
        <fullName evidence="3">GTP-binding protein 8</fullName>
    </recommendedName>
</protein>
<evidence type="ECO:0000256" key="1">
    <source>
        <dbReference type="ARBA" id="ARBA00001946"/>
    </source>
</evidence>
<dbReference type="RefSeq" id="XP_038056508.1">
    <property type="nucleotide sequence ID" value="XM_038200580.1"/>
</dbReference>
<dbReference type="CTD" id="29083"/>
<dbReference type="PROSITE" id="PS51706">
    <property type="entry name" value="G_ENGB"/>
    <property type="match status" value="1"/>
</dbReference>
<dbReference type="InterPro" id="IPR019987">
    <property type="entry name" value="GTP-bd_ribosome_bio_YsxC"/>
</dbReference>
<evidence type="ECO:0000313" key="9">
    <source>
        <dbReference type="EnsemblMetazoa" id="XP_038056508.1"/>
    </source>
</evidence>
<dbReference type="Gene3D" id="3.40.50.300">
    <property type="entry name" value="P-loop containing nucleotide triphosphate hydrolases"/>
    <property type="match status" value="1"/>
</dbReference>
<dbReference type="Proteomes" id="UP000887568">
    <property type="component" value="Unplaced"/>
</dbReference>
<evidence type="ECO:0000256" key="6">
    <source>
        <dbReference type="ARBA" id="ARBA00022842"/>
    </source>
</evidence>
<dbReference type="InterPro" id="IPR030393">
    <property type="entry name" value="G_ENGB_dom"/>
</dbReference>
<dbReference type="InterPro" id="IPR006073">
    <property type="entry name" value="GTP-bd"/>
</dbReference>
<dbReference type="Pfam" id="PF01926">
    <property type="entry name" value="MMR_HSR1"/>
    <property type="match status" value="1"/>
</dbReference>
<dbReference type="OMA" id="RMDHAPP"/>
<keyword evidence="4" id="KW-0479">Metal-binding</keyword>
<feature type="domain" description="EngB-type G" evidence="8">
    <location>
        <begin position="163"/>
        <end position="336"/>
    </location>
</feature>
<name>A0A913ZXY4_PATMI</name>
<dbReference type="OrthoDB" id="18834at2759"/>
<evidence type="ECO:0000259" key="8">
    <source>
        <dbReference type="PROSITE" id="PS51706"/>
    </source>
</evidence>
<accession>A0A913ZXY4</accession>
<keyword evidence="10" id="KW-1185">Reference proteome</keyword>
<evidence type="ECO:0000256" key="4">
    <source>
        <dbReference type="ARBA" id="ARBA00022723"/>
    </source>
</evidence>
<sequence>MANSLQKLKLQRAAFCAWKKTVEMLGCNNQNRCYHLQTCSKNYLVTEARTCHSNQPQRVIPQVALCSLPWKMQSRVHGYGDTRILPHPARRKSSFQQSSQAATNPLLKLQSFVAQPILQDREMIFTPSEADIARASELFVPSAGHRIEFVKGAYYPEEAPVYKLPEIAFIGRSNVGKSSLIKALFSEVEGLKVRTSNTPGHTKLLLFFQVGRAFSLVDMPGYGYRQPANFITSAEGFLKTRKNLRNTFLLIDSSVGLQKWDYVAIEMLEEFSIPYLVVLTKSDKASKRQLIESIMTMSKVIREHTQGCLPQPFLVSSKSGEGLPFLKGFIAYTTGNLLLQKS</sequence>
<dbReference type="InterPro" id="IPR027417">
    <property type="entry name" value="P-loop_NTPase"/>
</dbReference>
<dbReference type="EnsemblMetazoa" id="XM_038200580.1">
    <property type="protein sequence ID" value="XP_038056508.1"/>
    <property type="gene ID" value="LOC119728365"/>
</dbReference>
<comment type="similarity">
    <text evidence="2">Belongs to the TRAFAC class TrmE-Era-EngA-EngB-Septin-like GTPase superfamily. EngB GTPase family.</text>
</comment>
<dbReference type="CDD" id="cd01876">
    <property type="entry name" value="YihA_EngB"/>
    <property type="match status" value="1"/>
</dbReference>
<dbReference type="PANTHER" id="PTHR46498:SF1">
    <property type="entry name" value="GTP-BINDING PROTEIN 8"/>
    <property type="match status" value="1"/>
</dbReference>
<dbReference type="GeneID" id="119728365"/>
<dbReference type="GO" id="GO:0005525">
    <property type="term" value="F:GTP binding"/>
    <property type="evidence" value="ECO:0007669"/>
    <property type="project" value="UniProtKB-KW"/>
</dbReference>
<keyword evidence="5" id="KW-0547">Nucleotide-binding</keyword>